<reference evidence="3 4" key="1">
    <citation type="submission" date="2021-06" db="EMBL/GenBank/DDBJ databases">
        <title>Bradyrhizobium sp. S2-11-4 Genome sequencing.</title>
        <authorList>
            <person name="Jin L."/>
        </authorList>
    </citation>
    <scope>NUCLEOTIDE SEQUENCE [LARGE SCALE GENOMIC DNA]</scope>
    <source>
        <strain evidence="3 4">S2-11-4</strain>
    </source>
</reference>
<dbReference type="InterPro" id="IPR009936">
    <property type="entry name" value="DUF1468"/>
</dbReference>
<evidence type="ECO:0000256" key="1">
    <source>
        <dbReference type="SAM" id="Phobius"/>
    </source>
</evidence>
<sequence>MTTNGSDAAGPKHKTVEAGIALLIALFGAIVIVGSLKAGINWGAEGPRAGFFPFYVGIFIIASSAVNLLHVLRDGDDGLFAEWGQLRQVMSVVVPTAIYVGAMPFTGLYVASIVFIGWFMRWLGKYSWLTVLAVAFGMPIVTYFIFERWFLVPLPKGPLEEWLGL</sequence>
<feature type="transmembrane region" description="Helical" evidence="1">
    <location>
        <begin position="92"/>
        <end position="119"/>
    </location>
</feature>
<feature type="transmembrane region" description="Helical" evidence="1">
    <location>
        <begin position="20"/>
        <end position="40"/>
    </location>
</feature>
<proteinExistence type="predicted"/>
<accession>A0A975RVK4</accession>
<dbReference type="EMBL" id="CP076136">
    <property type="protein sequence ID" value="QWG21810.1"/>
    <property type="molecule type" value="Genomic_DNA"/>
</dbReference>
<name>A0A975RVK4_9BRAD</name>
<dbReference type="AlphaFoldDB" id="A0A975RVK4"/>
<feature type="domain" description="DUF1468" evidence="2">
    <location>
        <begin position="20"/>
        <end position="155"/>
    </location>
</feature>
<protein>
    <submittedName>
        <fullName evidence="3">Tripartite tricarboxylate transporter TctB family protein</fullName>
    </submittedName>
</protein>
<evidence type="ECO:0000259" key="2">
    <source>
        <dbReference type="Pfam" id="PF07331"/>
    </source>
</evidence>
<keyword evidence="1" id="KW-0472">Membrane</keyword>
<keyword evidence="1" id="KW-0812">Transmembrane</keyword>
<keyword evidence="1" id="KW-1133">Transmembrane helix</keyword>
<dbReference type="RefSeq" id="WP_215602530.1">
    <property type="nucleotide sequence ID" value="NZ_CP076136.1"/>
</dbReference>
<evidence type="ECO:0000313" key="3">
    <source>
        <dbReference type="EMBL" id="QWG21810.1"/>
    </source>
</evidence>
<evidence type="ECO:0000313" key="4">
    <source>
        <dbReference type="Proteomes" id="UP000676951"/>
    </source>
</evidence>
<gene>
    <name evidence="3" type="ORF">KMZ93_17665</name>
</gene>
<keyword evidence="4" id="KW-1185">Reference proteome</keyword>
<feature type="transmembrane region" description="Helical" evidence="1">
    <location>
        <begin position="52"/>
        <end position="72"/>
    </location>
</feature>
<dbReference type="Proteomes" id="UP000676951">
    <property type="component" value="Chromosome"/>
</dbReference>
<feature type="transmembrane region" description="Helical" evidence="1">
    <location>
        <begin position="126"/>
        <end position="146"/>
    </location>
</feature>
<dbReference type="Pfam" id="PF07331">
    <property type="entry name" value="TctB"/>
    <property type="match status" value="1"/>
</dbReference>
<organism evidence="3 4">
    <name type="scientific">Bradyrhizobium sediminis</name>
    <dbReference type="NCBI Taxonomy" id="2840469"/>
    <lineage>
        <taxon>Bacteria</taxon>
        <taxon>Pseudomonadati</taxon>
        <taxon>Pseudomonadota</taxon>
        <taxon>Alphaproteobacteria</taxon>
        <taxon>Hyphomicrobiales</taxon>
        <taxon>Nitrobacteraceae</taxon>
        <taxon>Bradyrhizobium</taxon>
    </lineage>
</organism>